<feature type="domain" description="Integrase catalytic" evidence="4">
    <location>
        <begin position="543"/>
        <end position="704"/>
    </location>
</feature>
<dbReference type="CDD" id="cd01647">
    <property type="entry name" value="RT_LTR"/>
    <property type="match status" value="1"/>
</dbReference>
<dbReference type="FunFam" id="3.30.70.270:FF:000020">
    <property type="entry name" value="Transposon Tf2-6 polyprotein-like Protein"/>
    <property type="match status" value="1"/>
</dbReference>
<feature type="non-terminal residue" evidence="5">
    <location>
        <position position="1"/>
    </location>
</feature>
<proteinExistence type="predicted"/>
<dbReference type="PANTHER" id="PTHR37984:SF5">
    <property type="entry name" value="PROTEIN NYNRIN-LIKE"/>
    <property type="match status" value="1"/>
</dbReference>
<keyword evidence="6" id="KW-1185">Reference proteome</keyword>
<evidence type="ECO:0000256" key="2">
    <source>
        <dbReference type="SAM" id="MobiDB-lite"/>
    </source>
</evidence>
<accession>A0A8H7QG23</accession>
<dbReference type="Pfam" id="PF00665">
    <property type="entry name" value="rve"/>
    <property type="match status" value="1"/>
</dbReference>
<dbReference type="Pfam" id="PF00078">
    <property type="entry name" value="RVT_1"/>
    <property type="match status" value="1"/>
</dbReference>
<dbReference type="InterPro" id="IPR050951">
    <property type="entry name" value="Retrovirus_Pol_polyprotein"/>
</dbReference>
<keyword evidence="1" id="KW-0511">Multifunctional enzyme</keyword>
<evidence type="ECO:0000313" key="6">
    <source>
        <dbReference type="Proteomes" id="UP000603453"/>
    </source>
</evidence>
<dbReference type="InterPro" id="IPR041577">
    <property type="entry name" value="RT_RNaseH_2"/>
</dbReference>
<dbReference type="InterPro" id="IPR043502">
    <property type="entry name" value="DNA/RNA_pol_sf"/>
</dbReference>
<organism evidence="5 6">
    <name type="scientific">Mucor saturninus</name>
    <dbReference type="NCBI Taxonomy" id="64648"/>
    <lineage>
        <taxon>Eukaryota</taxon>
        <taxon>Fungi</taxon>
        <taxon>Fungi incertae sedis</taxon>
        <taxon>Mucoromycota</taxon>
        <taxon>Mucoromycotina</taxon>
        <taxon>Mucoromycetes</taxon>
        <taxon>Mucorales</taxon>
        <taxon>Mucorineae</taxon>
        <taxon>Mucoraceae</taxon>
        <taxon>Mucor</taxon>
    </lineage>
</organism>
<dbReference type="OrthoDB" id="2232212at2759"/>
<dbReference type="InterPro" id="IPR036397">
    <property type="entry name" value="RNaseH_sf"/>
</dbReference>
<dbReference type="EMBL" id="JAEPRD010000557">
    <property type="protein sequence ID" value="KAG2190801.1"/>
    <property type="molecule type" value="Genomic_DNA"/>
</dbReference>
<reference evidence="5" key="1">
    <citation type="submission" date="2020-12" db="EMBL/GenBank/DDBJ databases">
        <title>Metabolic potential, ecology and presence of endohyphal bacteria is reflected in genomic diversity of Mucoromycotina.</title>
        <authorList>
            <person name="Muszewska A."/>
            <person name="Okrasinska A."/>
            <person name="Steczkiewicz K."/>
            <person name="Drgas O."/>
            <person name="Orlowska M."/>
            <person name="Perlinska-Lenart U."/>
            <person name="Aleksandrzak-Piekarczyk T."/>
            <person name="Szatraj K."/>
            <person name="Zielenkiewicz U."/>
            <person name="Pilsyk S."/>
            <person name="Malc E."/>
            <person name="Mieczkowski P."/>
            <person name="Kruszewska J.S."/>
            <person name="Biernat P."/>
            <person name="Pawlowska J."/>
        </authorList>
    </citation>
    <scope>NUCLEOTIDE SEQUENCE</scope>
    <source>
        <strain evidence="5">WA0000017839</strain>
    </source>
</reference>
<dbReference type="Pfam" id="PF17919">
    <property type="entry name" value="RT_RNaseH_2"/>
    <property type="match status" value="1"/>
</dbReference>
<feature type="domain" description="Reverse transcriptase" evidence="3">
    <location>
        <begin position="2"/>
        <end position="181"/>
    </location>
</feature>
<dbReference type="GO" id="GO:0003824">
    <property type="term" value="F:catalytic activity"/>
    <property type="evidence" value="ECO:0007669"/>
    <property type="project" value="UniProtKB-KW"/>
</dbReference>
<dbReference type="Gene3D" id="3.30.70.270">
    <property type="match status" value="2"/>
</dbReference>
<dbReference type="GO" id="GO:0005634">
    <property type="term" value="C:nucleus"/>
    <property type="evidence" value="ECO:0007669"/>
    <property type="project" value="UniProtKB-ARBA"/>
</dbReference>
<dbReference type="PANTHER" id="PTHR37984">
    <property type="entry name" value="PROTEIN CBG26694"/>
    <property type="match status" value="1"/>
</dbReference>
<sequence>LLDLKLIRPSASPWGAPVLFVKKKDGAMRMCIDYRALNKLTVRNNHPLPRIDECLERLRGSAHFTSLDLKSGYHQVRIQPSDVPKTAFNTRYGQYEFLVLPFGLTNAPPTFQSLMNRVLGDCLDDFALVYLDDILIFSKTESDHKQHVRHVLKLLQEAKLVANLKKCEFNKKELIFVGFQISAQGILPAPHKVKAVKDWPVPTNVQEVRQFCGLAQHYRRFIPGYASMASPLTDLTKGTGAKRRSIVWTKECQDSFELIKEKLISPPVLQAPDVHRPYKIETDASDFGVGAVLLQEGDDGSWHPLAFESKKFSRAERSYPAQERELLGIIHALRTWRCLIDGRPYTVFSDHLPLKYFRAQITPTPRLVRWIAELELYAPDIQYKPGKENDVPDALSRCGGPESNCDPESLEPEYLYATPLTHASDWPSFYAFRPELVPQEARGIVEKNRAQFVVRSGKVFRKVKINETESKDVPFLPFARRADTIQNYHNGFGHSGFTTMVDLFKSRHWWPTMRTDIKEWLSTCPECQLNARKDGNHHDEMHPLKVPGAFQRWHLDFVGRLPTTQKGNRWLLVAVDYTTNWPIARAVPVASAEAVADFIHEEIVMRFGCPAEILTDRGANFTSKLVASYLARLKVTHRLTSAFHPRTNGKCERLNGTIKQMIRKYTNGAIHRWDMFIPAAIWACRIRTHATTGFSPFFLTYGRNPVLPGDTMEPYIDKAVSEDPRDFAEARAQELEKLDDARLAAELRLSLASDKDKVRWDAAMKAISFELGDHVKLTHEGRFGLEPKFKGPFIIVNKNTEYGTYKLETLSGEPLASWVHVDRLYPVRGDVSDTPWYDPTASRAAWRAAMRLTNSDVPNDAVDPVSPSSDDSARGRSQSQEGGNVRVDIANNNPDNQVPNR</sequence>
<dbReference type="PROSITE" id="PS50994">
    <property type="entry name" value="INTEGRASE"/>
    <property type="match status" value="1"/>
</dbReference>
<dbReference type="InterPro" id="IPR001584">
    <property type="entry name" value="Integrase_cat-core"/>
</dbReference>
<dbReference type="InterPro" id="IPR043128">
    <property type="entry name" value="Rev_trsase/Diguanyl_cyclase"/>
</dbReference>
<dbReference type="Proteomes" id="UP000603453">
    <property type="component" value="Unassembled WGS sequence"/>
</dbReference>
<dbReference type="FunFam" id="3.30.420.10:FF:000032">
    <property type="entry name" value="Retrovirus-related Pol polyprotein from transposon 297-like Protein"/>
    <property type="match status" value="1"/>
</dbReference>
<evidence type="ECO:0000259" key="3">
    <source>
        <dbReference type="PROSITE" id="PS50878"/>
    </source>
</evidence>
<dbReference type="SUPFAM" id="SSF56672">
    <property type="entry name" value="DNA/RNA polymerases"/>
    <property type="match status" value="1"/>
</dbReference>
<dbReference type="AlphaFoldDB" id="A0A8H7QG23"/>
<feature type="compositionally biased region" description="Polar residues" evidence="2">
    <location>
        <begin position="890"/>
        <end position="901"/>
    </location>
</feature>
<dbReference type="Gene3D" id="3.10.10.10">
    <property type="entry name" value="HIV Type 1 Reverse Transcriptase, subunit A, domain 1"/>
    <property type="match status" value="1"/>
</dbReference>
<dbReference type="Gene3D" id="1.10.340.70">
    <property type="match status" value="1"/>
</dbReference>
<dbReference type="FunFam" id="1.10.340.70:FF:000001">
    <property type="entry name" value="Retrovirus-related Pol polyprotein from transposon gypsy-like Protein"/>
    <property type="match status" value="1"/>
</dbReference>
<dbReference type="GO" id="GO:0015074">
    <property type="term" value="P:DNA integration"/>
    <property type="evidence" value="ECO:0007669"/>
    <property type="project" value="InterPro"/>
</dbReference>
<protein>
    <submittedName>
        <fullName evidence="5">Uncharacterized protein</fullName>
    </submittedName>
</protein>
<dbReference type="PROSITE" id="PS50878">
    <property type="entry name" value="RT_POL"/>
    <property type="match status" value="1"/>
</dbReference>
<dbReference type="GO" id="GO:0003676">
    <property type="term" value="F:nucleic acid binding"/>
    <property type="evidence" value="ECO:0007669"/>
    <property type="project" value="InterPro"/>
</dbReference>
<dbReference type="Gene3D" id="3.30.420.10">
    <property type="entry name" value="Ribonuclease H-like superfamily/Ribonuclease H"/>
    <property type="match status" value="1"/>
</dbReference>
<comment type="caution">
    <text evidence="5">The sequence shown here is derived from an EMBL/GenBank/DDBJ whole genome shotgun (WGS) entry which is preliminary data.</text>
</comment>
<dbReference type="InterPro" id="IPR012337">
    <property type="entry name" value="RNaseH-like_sf"/>
</dbReference>
<feature type="region of interest" description="Disordered" evidence="2">
    <location>
        <begin position="856"/>
        <end position="901"/>
    </location>
</feature>
<evidence type="ECO:0000259" key="4">
    <source>
        <dbReference type="PROSITE" id="PS50994"/>
    </source>
</evidence>
<name>A0A8H7QG23_9FUNG</name>
<evidence type="ECO:0000256" key="1">
    <source>
        <dbReference type="ARBA" id="ARBA00023268"/>
    </source>
</evidence>
<dbReference type="InterPro" id="IPR000477">
    <property type="entry name" value="RT_dom"/>
</dbReference>
<evidence type="ECO:0000313" key="5">
    <source>
        <dbReference type="EMBL" id="KAG2190801.1"/>
    </source>
</evidence>
<dbReference type="CDD" id="cd09274">
    <property type="entry name" value="RNase_HI_RT_Ty3"/>
    <property type="match status" value="1"/>
</dbReference>
<dbReference type="Pfam" id="PF17921">
    <property type="entry name" value="Integrase_H2C2"/>
    <property type="match status" value="1"/>
</dbReference>
<gene>
    <name evidence="5" type="ORF">INT47_010410</name>
</gene>
<dbReference type="SUPFAM" id="SSF53098">
    <property type="entry name" value="Ribonuclease H-like"/>
    <property type="match status" value="1"/>
</dbReference>
<dbReference type="InterPro" id="IPR041588">
    <property type="entry name" value="Integrase_H2C2"/>
</dbReference>
<feature type="compositionally biased region" description="Low complexity" evidence="2">
    <location>
        <begin position="856"/>
        <end position="870"/>
    </location>
</feature>